<name>A0ABT7SPV0_9GAMM</name>
<dbReference type="PIRSF" id="PIRSF006257">
    <property type="entry name" value="UCP006257"/>
    <property type="match status" value="1"/>
</dbReference>
<dbReference type="Gene3D" id="1.20.1440.40">
    <property type="entry name" value="YqcC-like"/>
    <property type="match status" value="1"/>
</dbReference>
<evidence type="ECO:0000313" key="3">
    <source>
        <dbReference type="Proteomes" id="UP001241056"/>
    </source>
</evidence>
<gene>
    <name evidence="2" type="ORF">QEZ41_08015</name>
</gene>
<feature type="domain" description="YqcC-like" evidence="1">
    <location>
        <begin position="7"/>
        <end position="103"/>
    </location>
</feature>
<dbReference type="Proteomes" id="UP001241056">
    <property type="component" value="Unassembled WGS sequence"/>
</dbReference>
<sequence>MRELSSLADCLHCIEQQLRELGWWTQSPPNEQALLSQEPFCIDTLTFEQWLQWVLLPRMRIVLEKQVPLPSQSAIAEMADVVYAEQLGQTVALRRAIKQFDRLINKG</sequence>
<evidence type="ECO:0000259" key="1">
    <source>
        <dbReference type="Pfam" id="PF04287"/>
    </source>
</evidence>
<dbReference type="InterPro" id="IPR007384">
    <property type="entry name" value="UCP006257"/>
</dbReference>
<reference evidence="2 3" key="1">
    <citation type="submission" date="2023-06" db="EMBL/GenBank/DDBJ databases">
        <title>Thiopseudomonas sp. CY1220 draft genome sequence.</title>
        <authorList>
            <person name="Zhao G."/>
            <person name="An M."/>
        </authorList>
    </citation>
    <scope>NUCLEOTIDE SEQUENCE [LARGE SCALE GENOMIC DNA]</scope>
    <source>
        <strain evidence="2 3">CY1220</strain>
    </source>
</reference>
<organism evidence="2 3">
    <name type="scientific">Thiopseudomonas acetoxidans</name>
    <dbReference type="NCBI Taxonomy" id="3041622"/>
    <lineage>
        <taxon>Bacteria</taxon>
        <taxon>Pseudomonadati</taxon>
        <taxon>Pseudomonadota</taxon>
        <taxon>Gammaproteobacteria</taxon>
        <taxon>Pseudomonadales</taxon>
        <taxon>Pseudomonadaceae</taxon>
        <taxon>Thiopseudomonas</taxon>
    </lineage>
</organism>
<accession>A0ABT7SPV0</accession>
<dbReference type="InterPro" id="IPR023376">
    <property type="entry name" value="YqcC-like_dom"/>
</dbReference>
<keyword evidence="3" id="KW-1185">Reference proteome</keyword>
<dbReference type="EMBL" id="JAUCDY010000008">
    <property type="protein sequence ID" value="MDM7858222.1"/>
    <property type="molecule type" value="Genomic_DNA"/>
</dbReference>
<dbReference type="InterPro" id="IPR036814">
    <property type="entry name" value="YqcC-like_sf"/>
</dbReference>
<protein>
    <submittedName>
        <fullName evidence="2">YqcC family protein</fullName>
    </submittedName>
</protein>
<dbReference type="RefSeq" id="WP_289410892.1">
    <property type="nucleotide sequence ID" value="NZ_JAUCDY010000008.1"/>
</dbReference>
<proteinExistence type="predicted"/>
<dbReference type="Pfam" id="PF04287">
    <property type="entry name" value="DUF446"/>
    <property type="match status" value="1"/>
</dbReference>
<dbReference type="PANTHER" id="PTHR39586:SF1">
    <property type="entry name" value="CYTOPLASMIC PROTEIN"/>
    <property type="match status" value="1"/>
</dbReference>
<dbReference type="PANTHER" id="PTHR39586">
    <property type="entry name" value="CYTOPLASMIC PROTEIN-RELATED"/>
    <property type="match status" value="1"/>
</dbReference>
<evidence type="ECO:0000313" key="2">
    <source>
        <dbReference type="EMBL" id="MDM7858222.1"/>
    </source>
</evidence>
<dbReference type="SUPFAM" id="SSF158452">
    <property type="entry name" value="YqcC-like"/>
    <property type="match status" value="1"/>
</dbReference>
<comment type="caution">
    <text evidence="2">The sequence shown here is derived from an EMBL/GenBank/DDBJ whole genome shotgun (WGS) entry which is preliminary data.</text>
</comment>